<comment type="caution">
    <text evidence="7">The sequence shown here is derived from an EMBL/GenBank/DDBJ whole genome shotgun (WGS) entry which is preliminary data.</text>
</comment>
<dbReference type="PANTHER" id="PTHR38097:SF2">
    <property type="entry name" value="DNA-BINDING PROTEIN STPA"/>
    <property type="match status" value="1"/>
</dbReference>
<dbReference type="EMBL" id="NSJZ01000033">
    <property type="protein sequence ID" value="PAU95437.1"/>
    <property type="molecule type" value="Genomic_DNA"/>
</dbReference>
<keyword evidence="3" id="KW-0963">Cytoplasm</keyword>
<dbReference type="GO" id="GO:0001217">
    <property type="term" value="F:DNA-binding transcription repressor activity"/>
    <property type="evidence" value="ECO:0007669"/>
    <property type="project" value="TreeGrafter"/>
</dbReference>
<dbReference type="InterPro" id="IPR037150">
    <property type="entry name" value="H-NS_C_dom_sf"/>
</dbReference>
<name>A0A2A2GET7_9RHOB</name>
<dbReference type="Gene3D" id="4.10.430.10">
    <property type="entry name" value="Histone-like protein H-NS, C-terminal domain"/>
    <property type="match status" value="1"/>
</dbReference>
<dbReference type="Pfam" id="PF00816">
    <property type="entry name" value="Histone_HNS"/>
    <property type="match status" value="1"/>
</dbReference>
<dbReference type="OrthoDB" id="5297879at2"/>
<dbReference type="GO" id="GO:0005829">
    <property type="term" value="C:cytosol"/>
    <property type="evidence" value="ECO:0007669"/>
    <property type="project" value="TreeGrafter"/>
</dbReference>
<feature type="domain" description="DNA-binding protein H-NS-like C-terminal" evidence="6">
    <location>
        <begin position="66"/>
        <end position="111"/>
    </location>
</feature>
<dbReference type="InterPro" id="IPR027444">
    <property type="entry name" value="H-NS_C_dom"/>
</dbReference>
<dbReference type="GO" id="GO:0003681">
    <property type="term" value="F:bent DNA binding"/>
    <property type="evidence" value="ECO:0007669"/>
    <property type="project" value="TreeGrafter"/>
</dbReference>
<dbReference type="Proteomes" id="UP000218023">
    <property type="component" value="Unassembled WGS sequence"/>
</dbReference>
<dbReference type="GO" id="GO:0032993">
    <property type="term" value="C:protein-DNA complex"/>
    <property type="evidence" value="ECO:0007669"/>
    <property type="project" value="TreeGrafter"/>
</dbReference>
<organism evidence="7 8">
    <name type="scientific">Paracoccus salipaludis</name>
    <dbReference type="NCBI Taxonomy" id="2032623"/>
    <lineage>
        <taxon>Bacteria</taxon>
        <taxon>Pseudomonadati</taxon>
        <taxon>Pseudomonadota</taxon>
        <taxon>Alphaproteobacteria</taxon>
        <taxon>Rhodobacterales</taxon>
        <taxon>Paracoccaceae</taxon>
        <taxon>Paracoccus</taxon>
    </lineage>
</organism>
<dbReference type="AlphaFoldDB" id="A0A2A2GET7"/>
<proteinExistence type="inferred from homology"/>
<protein>
    <recommendedName>
        <fullName evidence="6">DNA-binding protein H-NS-like C-terminal domain-containing protein</fullName>
    </recommendedName>
</protein>
<feature type="region of interest" description="Disordered" evidence="5">
    <location>
        <begin position="54"/>
        <end position="98"/>
    </location>
</feature>
<gene>
    <name evidence="7" type="ORF">CK240_16565</name>
</gene>
<accession>A0A2A2GET7</accession>
<reference evidence="7 8" key="1">
    <citation type="submission" date="2017-09" db="EMBL/GenBank/DDBJ databases">
        <title>Paracoccus alkalisoli sp. nov., isolated from saline alkaline soil.</title>
        <authorList>
            <person name="Dong X."/>
            <person name="Zhang G."/>
        </authorList>
    </citation>
    <scope>NUCLEOTIDE SEQUENCE [LARGE SCALE GENOMIC DNA]</scope>
    <source>
        <strain evidence="7 8">WN007</strain>
    </source>
</reference>
<comment type="similarity">
    <text evidence="2">Belongs to the histone-like protein H-NS family.</text>
</comment>
<dbReference type="GO" id="GO:0003680">
    <property type="term" value="F:minor groove of adenine-thymine-rich DNA binding"/>
    <property type="evidence" value="ECO:0007669"/>
    <property type="project" value="TreeGrafter"/>
</dbReference>
<evidence type="ECO:0000313" key="8">
    <source>
        <dbReference type="Proteomes" id="UP000218023"/>
    </source>
</evidence>
<keyword evidence="8" id="KW-1185">Reference proteome</keyword>
<dbReference type="PANTHER" id="PTHR38097">
    <property type="match status" value="1"/>
</dbReference>
<dbReference type="SUPFAM" id="SSF81273">
    <property type="entry name" value="H-NS histone-like proteins"/>
    <property type="match status" value="1"/>
</dbReference>
<dbReference type="GO" id="GO:0000976">
    <property type="term" value="F:transcription cis-regulatory region binding"/>
    <property type="evidence" value="ECO:0007669"/>
    <property type="project" value="TreeGrafter"/>
</dbReference>
<sequence>MFDKLDSLDIEELKDLRKTVDRAISSYETRKRQEAISAAEQAAREHGFKLTDLLGNGKAGRGRKSNGGTTIDAAKYVNPDNPEQTWSGRGRRPQWINEALDSGRTLEDLAA</sequence>
<evidence type="ECO:0000256" key="2">
    <source>
        <dbReference type="ARBA" id="ARBA00010610"/>
    </source>
</evidence>
<dbReference type="GO" id="GO:0009295">
    <property type="term" value="C:nucleoid"/>
    <property type="evidence" value="ECO:0007669"/>
    <property type="project" value="UniProtKB-SubCell"/>
</dbReference>
<comment type="subcellular location">
    <subcellularLocation>
        <location evidence="1">Cytoplasm</location>
        <location evidence="1">Nucleoid</location>
    </subcellularLocation>
</comment>
<dbReference type="SMART" id="SM00528">
    <property type="entry name" value="HNS"/>
    <property type="match status" value="1"/>
</dbReference>
<evidence type="ECO:0000313" key="7">
    <source>
        <dbReference type="EMBL" id="PAU95437.1"/>
    </source>
</evidence>
<evidence type="ECO:0000256" key="1">
    <source>
        <dbReference type="ARBA" id="ARBA00004453"/>
    </source>
</evidence>
<evidence type="ECO:0000256" key="4">
    <source>
        <dbReference type="ARBA" id="ARBA00023125"/>
    </source>
</evidence>
<evidence type="ECO:0000259" key="6">
    <source>
        <dbReference type="SMART" id="SM00528"/>
    </source>
</evidence>
<evidence type="ECO:0000256" key="3">
    <source>
        <dbReference type="ARBA" id="ARBA00022490"/>
    </source>
</evidence>
<keyword evidence="4" id="KW-0238">DNA-binding</keyword>
<evidence type="ECO:0000256" key="5">
    <source>
        <dbReference type="SAM" id="MobiDB-lite"/>
    </source>
</evidence>